<evidence type="ECO:0000259" key="18">
    <source>
        <dbReference type="PROSITE" id="PS50089"/>
    </source>
</evidence>
<dbReference type="Pfam" id="PF07574">
    <property type="entry name" value="SMC_Nse1"/>
    <property type="match status" value="1"/>
</dbReference>
<dbReference type="OrthoDB" id="185455at2759"/>
<dbReference type="GO" id="GO:0005634">
    <property type="term" value="C:nucleus"/>
    <property type="evidence" value="ECO:0007669"/>
    <property type="project" value="UniProtKB-SubCell"/>
</dbReference>
<dbReference type="EMBL" id="MU004363">
    <property type="protein sequence ID" value="KAF2654516.1"/>
    <property type="molecule type" value="Genomic_DNA"/>
</dbReference>
<keyword evidence="7 16" id="KW-0479">Metal-binding</keyword>
<dbReference type="GO" id="GO:0000724">
    <property type="term" value="P:double-strand break repair via homologous recombination"/>
    <property type="evidence" value="ECO:0007669"/>
    <property type="project" value="TreeGrafter"/>
</dbReference>
<evidence type="ECO:0000256" key="17">
    <source>
        <dbReference type="SAM" id="MobiDB-lite"/>
    </source>
</evidence>
<dbReference type="Gene3D" id="1.10.10.10">
    <property type="entry name" value="Winged helix-like DNA-binding domain superfamily/Winged helix DNA-binding domain"/>
    <property type="match status" value="1"/>
</dbReference>
<evidence type="ECO:0000256" key="11">
    <source>
        <dbReference type="ARBA" id="ARBA00022833"/>
    </source>
</evidence>
<dbReference type="GO" id="GO:0008270">
    <property type="term" value="F:zinc ion binding"/>
    <property type="evidence" value="ECO:0007669"/>
    <property type="project" value="UniProtKB-KW"/>
</dbReference>
<comment type="function">
    <text evidence="16">Acts in a DNA repair pathway for removal of UV-induced DNA damage that is distinct from classical nucleotide excision repair and in repair of ionizing radiation damage. Functions in homologous recombination repair of DNA double strand breaks and in recovery of stalled replication forks.</text>
</comment>
<dbReference type="Proteomes" id="UP000799324">
    <property type="component" value="Unassembled WGS sequence"/>
</dbReference>
<comment type="catalytic activity">
    <reaction evidence="1 16">
        <text>S-ubiquitinyl-[E2 ubiquitin-conjugating enzyme]-L-cysteine + [acceptor protein]-L-lysine = [E2 ubiquitin-conjugating enzyme]-L-cysteine + N(6)-ubiquitinyl-[acceptor protein]-L-lysine.</text>
        <dbReference type="EC" id="2.3.2.27"/>
    </reaction>
</comment>
<dbReference type="InterPro" id="IPR011513">
    <property type="entry name" value="Nse1"/>
</dbReference>
<evidence type="ECO:0000256" key="4">
    <source>
        <dbReference type="ARBA" id="ARBA00012483"/>
    </source>
</evidence>
<dbReference type="Gene3D" id="3.90.1150.220">
    <property type="match status" value="1"/>
</dbReference>
<evidence type="ECO:0000256" key="5">
    <source>
        <dbReference type="ARBA" id="ARBA00019422"/>
    </source>
</evidence>
<evidence type="ECO:0000256" key="15">
    <source>
        <dbReference type="PROSITE-ProRule" id="PRU00175"/>
    </source>
</evidence>
<dbReference type="SUPFAM" id="SSF57850">
    <property type="entry name" value="RING/U-box"/>
    <property type="match status" value="1"/>
</dbReference>
<dbReference type="InterPro" id="IPR001841">
    <property type="entry name" value="Znf_RING"/>
</dbReference>
<keyword evidence="13 16" id="KW-0234">DNA repair</keyword>
<comment type="similarity">
    <text evidence="3 16">Belongs to the NSE1 family.</text>
</comment>
<evidence type="ECO:0000256" key="6">
    <source>
        <dbReference type="ARBA" id="ARBA00022679"/>
    </source>
</evidence>
<sequence length="320" mass="35906">MSEEGSSYDWAHKAFLQAFLSKSVMTVDEIKPILAAVMSARDPNRPTLEGDVTAPLISSTIQAINERLTSVDYEIRSTKDQTNKHTVYALVNTTSDSLTQLATTFTPDAIAYIKRVLDCMFETNNTRNREVMAVTSIQASQLAKAPTRSRQSQVGGDEDSSIQAEAAVKSLTIAESEKVLADLFDQDFIYKSRANYYSLAPRALMELRTYLKETYNEPAGDDEDEPAIVRIRDCDICREIVTVGVRCSNRECNVRFHDSCATQYFRSQRGNQRTCPKCKGEWLGDLFVGERAANKGQRRTTGGRSSNVRSEEEEEEDEDE</sequence>
<evidence type="ECO:0000256" key="9">
    <source>
        <dbReference type="ARBA" id="ARBA00022771"/>
    </source>
</evidence>
<evidence type="ECO:0000256" key="16">
    <source>
        <dbReference type="RuleBase" id="RU368018"/>
    </source>
</evidence>
<evidence type="ECO:0000313" key="19">
    <source>
        <dbReference type="EMBL" id="KAF2654516.1"/>
    </source>
</evidence>
<evidence type="ECO:0000256" key="2">
    <source>
        <dbReference type="ARBA" id="ARBA00004123"/>
    </source>
</evidence>
<dbReference type="InterPro" id="IPR036388">
    <property type="entry name" value="WH-like_DNA-bd_sf"/>
</dbReference>
<feature type="compositionally biased region" description="Polar residues" evidence="17">
    <location>
        <begin position="299"/>
        <end position="308"/>
    </location>
</feature>
<comment type="subunit">
    <text evidence="16">Component of the Smc5-Smc6 complex.</text>
</comment>
<dbReference type="Pfam" id="PF08746">
    <property type="entry name" value="zf-RING-like"/>
    <property type="match status" value="1"/>
</dbReference>
<evidence type="ECO:0000256" key="8">
    <source>
        <dbReference type="ARBA" id="ARBA00022763"/>
    </source>
</evidence>
<reference evidence="19" key="1">
    <citation type="journal article" date="2020" name="Stud. Mycol.">
        <title>101 Dothideomycetes genomes: a test case for predicting lifestyles and emergence of pathogens.</title>
        <authorList>
            <person name="Haridas S."/>
            <person name="Albert R."/>
            <person name="Binder M."/>
            <person name="Bloem J."/>
            <person name="Labutti K."/>
            <person name="Salamov A."/>
            <person name="Andreopoulos B."/>
            <person name="Baker S."/>
            <person name="Barry K."/>
            <person name="Bills G."/>
            <person name="Bluhm B."/>
            <person name="Cannon C."/>
            <person name="Castanera R."/>
            <person name="Culley D."/>
            <person name="Daum C."/>
            <person name="Ezra D."/>
            <person name="Gonzalez J."/>
            <person name="Henrissat B."/>
            <person name="Kuo A."/>
            <person name="Liang C."/>
            <person name="Lipzen A."/>
            <person name="Lutzoni F."/>
            <person name="Magnuson J."/>
            <person name="Mondo S."/>
            <person name="Nolan M."/>
            <person name="Ohm R."/>
            <person name="Pangilinan J."/>
            <person name="Park H.-J."/>
            <person name="Ramirez L."/>
            <person name="Alfaro M."/>
            <person name="Sun H."/>
            <person name="Tritt A."/>
            <person name="Yoshinaga Y."/>
            <person name="Zwiers L.-H."/>
            <person name="Turgeon B."/>
            <person name="Goodwin S."/>
            <person name="Spatafora J."/>
            <person name="Crous P."/>
            <person name="Grigoriev I."/>
        </authorList>
    </citation>
    <scope>NUCLEOTIDE SEQUENCE</scope>
    <source>
        <strain evidence="19">CBS 122681</strain>
    </source>
</reference>
<keyword evidence="20" id="KW-1185">Reference proteome</keyword>
<keyword evidence="11 16" id="KW-0862">Zinc</keyword>
<dbReference type="EC" id="2.3.2.27" evidence="4 16"/>
<dbReference type="CDD" id="cd16493">
    <property type="entry name" value="RING-CH-C4HC3_NSE1"/>
    <property type="match status" value="1"/>
</dbReference>
<proteinExistence type="inferred from homology"/>
<protein>
    <recommendedName>
        <fullName evidence="5 16">Non-structural maintenance of chromosomes element 1 homolog</fullName>
        <ecNumber evidence="4 16">2.3.2.27</ecNumber>
    </recommendedName>
</protein>
<dbReference type="GO" id="GO:0061630">
    <property type="term" value="F:ubiquitin protein ligase activity"/>
    <property type="evidence" value="ECO:0007669"/>
    <property type="project" value="UniProtKB-EC"/>
</dbReference>
<evidence type="ECO:0000256" key="13">
    <source>
        <dbReference type="ARBA" id="ARBA00023204"/>
    </source>
</evidence>
<gene>
    <name evidence="19" type="ORF">K491DRAFT_717114</name>
</gene>
<evidence type="ECO:0000256" key="12">
    <source>
        <dbReference type="ARBA" id="ARBA00023172"/>
    </source>
</evidence>
<dbReference type="AlphaFoldDB" id="A0A6A6T3N4"/>
<accession>A0A6A6T3N4</accession>
<feature type="region of interest" description="Disordered" evidence="17">
    <location>
        <begin position="293"/>
        <end position="320"/>
    </location>
</feature>
<comment type="subcellular location">
    <subcellularLocation>
        <location evidence="2 16">Nucleus</location>
    </subcellularLocation>
</comment>
<dbReference type="InterPro" id="IPR014857">
    <property type="entry name" value="Nse1_RING_C4HC3-type"/>
</dbReference>
<dbReference type="PROSITE" id="PS50089">
    <property type="entry name" value="ZF_RING_2"/>
    <property type="match status" value="1"/>
</dbReference>
<keyword evidence="9 15" id="KW-0863">Zinc-finger</keyword>
<evidence type="ECO:0000256" key="7">
    <source>
        <dbReference type="ARBA" id="ARBA00022723"/>
    </source>
</evidence>
<feature type="compositionally biased region" description="Acidic residues" evidence="17">
    <location>
        <begin position="311"/>
        <end position="320"/>
    </location>
</feature>
<dbReference type="GO" id="GO:0030915">
    <property type="term" value="C:Smc5-Smc6 complex"/>
    <property type="evidence" value="ECO:0007669"/>
    <property type="project" value="UniProtKB-UniRule"/>
</dbReference>
<keyword evidence="10 16" id="KW-0833">Ubl conjugation pathway</keyword>
<evidence type="ECO:0000256" key="3">
    <source>
        <dbReference type="ARBA" id="ARBA00010258"/>
    </source>
</evidence>
<evidence type="ECO:0000256" key="10">
    <source>
        <dbReference type="ARBA" id="ARBA00022786"/>
    </source>
</evidence>
<dbReference type="InterPro" id="IPR013083">
    <property type="entry name" value="Znf_RING/FYVE/PHD"/>
</dbReference>
<feature type="domain" description="RING-type" evidence="18">
    <location>
        <begin position="234"/>
        <end position="279"/>
    </location>
</feature>
<evidence type="ECO:0000313" key="20">
    <source>
        <dbReference type="Proteomes" id="UP000799324"/>
    </source>
</evidence>
<dbReference type="PANTHER" id="PTHR20973">
    <property type="entry name" value="NON-SMC ELEMENT 1-RELATED"/>
    <property type="match status" value="1"/>
</dbReference>
<evidence type="ECO:0000256" key="14">
    <source>
        <dbReference type="ARBA" id="ARBA00023242"/>
    </source>
</evidence>
<keyword evidence="14 16" id="KW-0539">Nucleus</keyword>
<keyword evidence="12 16" id="KW-0233">DNA recombination</keyword>
<evidence type="ECO:0000256" key="1">
    <source>
        <dbReference type="ARBA" id="ARBA00000900"/>
    </source>
</evidence>
<keyword evidence="8 16" id="KW-0227">DNA damage</keyword>
<dbReference type="PANTHER" id="PTHR20973:SF0">
    <property type="entry name" value="NON-STRUCTURAL MAINTENANCE OF CHROMOSOMES ELEMENT 1 HOMOLOG"/>
    <property type="match status" value="1"/>
</dbReference>
<keyword evidence="6 16" id="KW-0808">Transferase</keyword>
<name>A0A6A6T3N4_9PLEO</name>
<dbReference type="Gene3D" id="3.30.40.10">
    <property type="entry name" value="Zinc/RING finger domain, C3HC4 (zinc finger)"/>
    <property type="match status" value="1"/>
</dbReference>
<organism evidence="19 20">
    <name type="scientific">Lophiostoma macrostomum CBS 122681</name>
    <dbReference type="NCBI Taxonomy" id="1314788"/>
    <lineage>
        <taxon>Eukaryota</taxon>
        <taxon>Fungi</taxon>
        <taxon>Dikarya</taxon>
        <taxon>Ascomycota</taxon>
        <taxon>Pezizomycotina</taxon>
        <taxon>Dothideomycetes</taxon>
        <taxon>Pleosporomycetidae</taxon>
        <taxon>Pleosporales</taxon>
        <taxon>Lophiostomataceae</taxon>
        <taxon>Lophiostoma</taxon>
    </lineage>
</organism>